<dbReference type="EMBL" id="JBHUKS010000006">
    <property type="protein sequence ID" value="MFD2467630.1"/>
    <property type="molecule type" value="Genomic_DNA"/>
</dbReference>
<reference evidence="2" key="1">
    <citation type="journal article" date="2019" name="Int. J. Syst. Evol. Microbiol.">
        <title>The Global Catalogue of Microorganisms (GCM) 10K type strain sequencing project: providing services to taxonomists for standard genome sequencing and annotation.</title>
        <authorList>
            <consortium name="The Broad Institute Genomics Platform"/>
            <consortium name="The Broad Institute Genome Sequencing Center for Infectious Disease"/>
            <person name="Wu L."/>
            <person name="Ma J."/>
        </authorList>
    </citation>
    <scope>NUCLEOTIDE SEQUENCE [LARGE SCALE GENOMIC DNA]</scope>
    <source>
        <strain evidence="2">CGMCC 4.7641</strain>
    </source>
</reference>
<organism evidence="1 2">
    <name type="scientific">Amycolatopsis silviterrae</name>
    <dbReference type="NCBI Taxonomy" id="1656914"/>
    <lineage>
        <taxon>Bacteria</taxon>
        <taxon>Bacillati</taxon>
        <taxon>Actinomycetota</taxon>
        <taxon>Actinomycetes</taxon>
        <taxon>Pseudonocardiales</taxon>
        <taxon>Pseudonocardiaceae</taxon>
        <taxon>Amycolatopsis</taxon>
    </lineage>
</organism>
<protein>
    <submittedName>
        <fullName evidence="1">Bacteriocin fulvocin C-related protein</fullName>
    </submittedName>
</protein>
<sequence>MSEWILAFDAGCGTCAGIADRISAEAGDRLTVAGLGEDRIGALRQQALGDHPPFAPTLLLVDGDRVRGWTGPALSLRLARVLGPARSIAVVRALNQADLTVHGDRRRFLKLVPAAALGAFVLTGGAAGTAMAGPGRRMTQAEARELVARLDPVPTGYREFAALPMAMRRVLSCDLPSNVTAGLWRAHFQQYRRANPGLSTAQNAVLDRAVAALPVLFTTGQLAAADVSAVTDPLWDEAVAAFGRAETVAVFSTLGPPEPAAGAYTMWCDCHKGHSGCTSCGDAVDCTKNYCNGCGILWKELCDGVCGG</sequence>
<gene>
    <name evidence="1" type="ORF">ACFSVL_09520</name>
</gene>
<proteinExistence type="predicted"/>
<accession>A0ABW5H3Z6</accession>
<evidence type="ECO:0000313" key="2">
    <source>
        <dbReference type="Proteomes" id="UP001597483"/>
    </source>
</evidence>
<comment type="caution">
    <text evidence="1">The sequence shown here is derived from an EMBL/GenBank/DDBJ whole genome shotgun (WGS) entry which is preliminary data.</text>
</comment>
<keyword evidence="2" id="KW-1185">Reference proteome</keyword>
<evidence type="ECO:0000313" key="1">
    <source>
        <dbReference type="EMBL" id="MFD2467630.1"/>
    </source>
</evidence>
<dbReference type="Proteomes" id="UP001597483">
    <property type="component" value="Unassembled WGS sequence"/>
</dbReference>
<name>A0ABW5H3Z6_9PSEU</name>
<dbReference type="RefSeq" id="WP_378302526.1">
    <property type="nucleotide sequence ID" value="NZ_JBHUKS010000006.1"/>
</dbReference>
<dbReference type="NCBIfam" id="NF033852">
    <property type="entry name" value="fulvocin_rel"/>
    <property type="match status" value="1"/>
</dbReference>